<dbReference type="AlphaFoldDB" id="A0A433NK34"/>
<proteinExistence type="predicted"/>
<keyword evidence="1" id="KW-0812">Transmembrane</keyword>
<keyword evidence="3" id="KW-1185">Reference proteome</keyword>
<dbReference type="SUPFAM" id="SSF52218">
    <property type="entry name" value="Flavoproteins"/>
    <property type="match status" value="1"/>
</dbReference>
<dbReference type="Gene3D" id="3.40.50.360">
    <property type="match status" value="1"/>
</dbReference>
<reference evidence="2 3" key="1">
    <citation type="journal article" date="2019" name="Genome Biol. Evol.">
        <title>Day and night: Metabolic profiles and evolutionary relationships of six axenic non-marine cyanobacteria.</title>
        <authorList>
            <person name="Will S.E."/>
            <person name="Henke P."/>
            <person name="Boedeker C."/>
            <person name="Huang S."/>
            <person name="Brinkmann H."/>
            <person name="Rohde M."/>
            <person name="Jarek M."/>
            <person name="Friedl T."/>
            <person name="Seufert S."/>
            <person name="Schumacher M."/>
            <person name="Overmann J."/>
            <person name="Neumann-Schaal M."/>
            <person name="Petersen J."/>
        </authorList>
    </citation>
    <scope>NUCLEOTIDE SEQUENCE [LARGE SCALE GENOMIC DNA]</scope>
    <source>
        <strain evidence="2 3">PCC 6912</strain>
    </source>
</reference>
<sequence length="315" mass="35271">MKRVLVVYYSQSGDVTRAAESFTRYLNTPEVELNWECIKPKVDYPSPWSLYKFFDVFPECVNQEPPEIYPPKFSGDEKFDLVIIGYQVWFLAPSLPIQGFFKSKYAKVLKGTKVITLVVCRNMWHSASETIKKMIAEVGGIHIDNVVLTHQGSPLATFVTTPRLLLTGKKNRFLGFLPAAGVRDEDISALSRFGKRLANNLAALSNSSPQPMLKGLGAVEVNQRYVIPEVIGWVVYRPWAKIARFFGKQGSWSRIPIICIFAVQLVFAIPIVLIVSTAVQLLFAPLIHKKIASYVELLKAPSGVGEKSTITHPLK</sequence>
<dbReference type="InterPro" id="IPR029039">
    <property type="entry name" value="Flavoprotein-like_sf"/>
</dbReference>
<keyword evidence="1" id="KW-0472">Membrane</keyword>
<dbReference type="STRING" id="211165.GCA_000317285_00544"/>
<dbReference type="Proteomes" id="UP000268857">
    <property type="component" value="Unassembled WGS sequence"/>
</dbReference>
<feature type="transmembrane region" description="Helical" evidence="1">
    <location>
        <begin position="255"/>
        <end position="283"/>
    </location>
</feature>
<keyword evidence="1" id="KW-1133">Transmembrane helix</keyword>
<dbReference type="EMBL" id="RSCJ01000008">
    <property type="protein sequence ID" value="RUR83067.1"/>
    <property type="molecule type" value="Genomic_DNA"/>
</dbReference>
<accession>A0A433NK34</accession>
<evidence type="ECO:0000256" key="1">
    <source>
        <dbReference type="SAM" id="Phobius"/>
    </source>
</evidence>
<dbReference type="OrthoDB" id="4547866at2"/>
<gene>
    <name evidence="2" type="primary">darA</name>
    <name evidence="2" type="ORF">PCC6912_24410</name>
</gene>
<evidence type="ECO:0000313" key="3">
    <source>
        <dbReference type="Proteomes" id="UP000268857"/>
    </source>
</evidence>
<dbReference type="RefSeq" id="WP_016873125.1">
    <property type="nucleotide sequence ID" value="NZ_AJLN01000037.1"/>
</dbReference>
<protein>
    <submittedName>
        <fullName evidence="2">Dialkylresorcinol condensing protein DarA</fullName>
    </submittedName>
</protein>
<organism evidence="2 3">
    <name type="scientific">Chlorogloeopsis fritschii PCC 6912</name>
    <dbReference type="NCBI Taxonomy" id="211165"/>
    <lineage>
        <taxon>Bacteria</taxon>
        <taxon>Bacillati</taxon>
        <taxon>Cyanobacteriota</taxon>
        <taxon>Cyanophyceae</taxon>
        <taxon>Nostocales</taxon>
        <taxon>Chlorogloeopsidaceae</taxon>
        <taxon>Chlorogloeopsis</taxon>
    </lineage>
</organism>
<name>A0A433NK34_CHLFR</name>
<evidence type="ECO:0000313" key="2">
    <source>
        <dbReference type="EMBL" id="RUR83067.1"/>
    </source>
</evidence>
<comment type="caution">
    <text evidence="2">The sequence shown here is derived from an EMBL/GenBank/DDBJ whole genome shotgun (WGS) entry which is preliminary data.</text>
</comment>